<protein>
    <recommendedName>
        <fullName evidence="4">Chromosome partition protein Smc</fullName>
    </recommendedName>
</protein>
<dbReference type="EMBL" id="JAMGBA010000002">
    <property type="protein sequence ID" value="MCL6699249.1"/>
    <property type="molecule type" value="Genomic_DNA"/>
</dbReference>
<dbReference type="InterPro" id="IPR027417">
    <property type="entry name" value="P-loop_NTPase"/>
</dbReference>
<accession>A0ABT0RW58</accession>
<proteinExistence type="predicted"/>
<name>A0ABT0RW58_9SPHN</name>
<gene>
    <name evidence="2" type="ORF">LZ496_10710</name>
</gene>
<feature type="coiled-coil region" evidence="1">
    <location>
        <begin position="487"/>
        <end position="570"/>
    </location>
</feature>
<evidence type="ECO:0000256" key="1">
    <source>
        <dbReference type="SAM" id="Coils"/>
    </source>
</evidence>
<dbReference type="Proteomes" id="UP001203410">
    <property type="component" value="Unassembled WGS sequence"/>
</dbReference>
<comment type="caution">
    <text evidence="2">The sequence shown here is derived from an EMBL/GenBank/DDBJ whole genome shotgun (WGS) entry which is preliminary data.</text>
</comment>
<evidence type="ECO:0000313" key="2">
    <source>
        <dbReference type="EMBL" id="MCL6699249.1"/>
    </source>
</evidence>
<feature type="coiled-coil region" evidence="1">
    <location>
        <begin position="350"/>
        <end position="458"/>
    </location>
</feature>
<dbReference type="RefSeq" id="WP_249904669.1">
    <property type="nucleotide sequence ID" value="NZ_JAMGBA010000002.1"/>
</dbReference>
<keyword evidence="1" id="KW-0175">Coiled coil</keyword>
<sequence length="680" mass="76047">MLGHLGYTAPAQLIGADQANLKGHWEARPIARFNDRMLEFSGSNWRDWQPLNRNWHGTPYFNGFVEEGVTILNEVFGNAPMIVLKDPRLCRLTAVWQEILKVSGFSTTVFLPLRHPAEVAASLGARNKIDPAQAQYLWLRYMLDAELGTRKDRRFLFRYADFVHDWRGTLRRAEKRIGAKFPRLNDCVANTVDSFVDQALYRNRASKLASAGDLHPLVAEAHEIFTDWASTGERPGDHQRLDEIDVEFSSFSGRARPLFVVFDHIQEQLNGLESSIVRHKARIDGAGAPGAALASVEGPGIPEIGEATSPQGDDIDRLQIALAELSYDLLGDTEGLRAALAQFAKGEGDASLTKLAKAKFEAEIAQLKNELGSLREHSDKQISEAEGRFERAQKSEADAAAAVEQARSAKAELESRVSVLASELEQKRAETDDIYAERDELKNEVAALKAQVEAAVSNEGSLNAQLARNSDELLTSLNDLVALGNLLRNEEQKCTKLAADRKVFEKRIREQELKLSAARTEIVEIRQQYDTKLQDWRNEQAERKAVKNKLINLRVRHKAVSEEAATYERQLMLADRQLKLNDVNVAVSSRILDEMSKRRVSFPESSSRSKFLANIPSSSMKRWQQFCRILTESGIFDPESYLALHPDVAASGVDPLIHFLTHGLAEGRTLDEGADRCSLR</sequence>
<evidence type="ECO:0000313" key="3">
    <source>
        <dbReference type="Proteomes" id="UP001203410"/>
    </source>
</evidence>
<dbReference type="Gene3D" id="3.40.50.300">
    <property type="entry name" value="P-loop containing nucleotide triphosphate hydrolases"/>
    <property type="match status" value="1"/>
</dbReference>
<organism evidence="2 3">
    <name type="scientific">Sphingomonas caseinilyticus</name>
    <dbReference type="NCBI Taxonomy" id="2908205"/>
    <lineage>
        <taxon>Bacteria</taxon>
        <taxon>Pseudomonadati</taxon>
        <taxon>Pseudomonadota</taxon>
        <taxon>Alphaproteobacteria</taxon>
        <taxon>Sphingomonadales</taxon>
        <taxon>Sphingomonadaceae</taxon>
        <taxon>Sphingomonas</taxon>
    </lineage>
</organism>
<evidence type="ECO:0008006" key="4">
    <source>
        <dbReference type="Google" id="ProtNLM"/>
    </source>
</evidence>
<keyword evidence="3" id="KW-1185">Reference proteome</keyword>
<dbReference type="SUPFAM" id="SSF52540">
    <property type="entry name" value="P-loop containing nucleoside triphosphate hydrolases"/>
    <property type="match status" value="1"/>
</dbReference>
<reference evidence="2 3" key="1">
    <citation type="submission" date="2022-05" db="EMBL/GenBank/DDBJ databases">
        <authorList>
            <person name="Jo J.-H."/>
            <person name="Im W.-T."/>
        </authorList>
    </citation>
    <scope>NUCLEOTIDE SEQUENCE [LARGE SCALE GENOMIC DNA]</scope>
    <source>
        <strain evidence="2 3">NSE70-1</strain>
    </source>
</reference>